<feature type="region of interest" description="Disordered" evidence="5">
    <location>
        <begin position="1"/>
        <end position="24"/>
    </location>
</feature>
<evidence type="ECO:0000259" key="6">
    <source>
        <dbReference type="Pfam" id="PF00884"/>
    </source>
</evidence>
<dbReference type="GO" id="GO:0008484">
    <property type="term" value="F:sulfuric ester hydrolase activity"/>
    <property type="evidence" value="ECO:0007669"/>
    <property type="project" value="TreeGrafter"/>
</dbReference>
<dbReference type="Proteomes" id="UP001174909">
    <property type="component" value="Unassembled WGS sequence"/>
</dbReference>
<evidence type="ECO:0000256" key="2">
    <source>
        <dbReference type="ARBA" id="ARBA00008779"/>
    </source>
</evidence>
<accession>A0AA35RSA5</accession>
<proteinExistence type="inferred from homology"/>
<keyword evidence="4" id="KW-0378">Hydrolase</keyword>
<name>A0AA35RSA5_GEOBA</name>
<sequence>MKEQGVEPQNNSATGEIIYSPRQRSQLPPEYQMATFIANHSDRFIRENTHRPWLLVFSTFEPHPPMTGPYDGMYDPDTLPVGPTFLKKPEGHALFNRARAEHYLGNTVEGEDLREEKSWRKLRAQYYGNVKIIDDAIGRMVQALEETGQMENTIFAVTSDHGEMAGDHAMLEKRAFYEESARVPMILSAPYLTQSQKRIDGVFGHADLIATLVELANQPLPESLPGRPCADVLNGEANLRDHTAFMEWNGIGDRNLGNPKNQPHGHLALALCRNRRPVETQPVCRRPVRIIRPEQRPL</sequence>
<evidence type="ECO:0000256" key="4">
    <source>
        <dbReference type="ARBA" id="ARBA00022801"/>
    </source>
</evidence>
<keyword evidence="3" id="KW-0479">Metal-binding</keyword>
<dbReference type="SUPFAM" id="SSF53649">
    <property type="entry name" value="Alkaline phosphatase-like"/>
    <property type="match status" value="1"/>
</dbReference>
<dbReference type="EMBL" id="CASHTH010001525">
    <property type="protein sequence ID" value="CAI8016387.1"/>
    <property type="molecule type" value="Genomic_DNA"/>
</dbReference>
<organism evidence="7 8">
    <name type="scientific">Geodia barretti</name>
    <name type="common">Barrett's horny sponge</name>
    <dbReference type="NCBI Taxonomy" id="519541"/>
    <lineage>
        <taxon>Eukaryota</taxon>
        <taxon>Metazoa</taxon>
        <taxon>Porifera</taxon>
        <taxon>Demospongiae</taxon>
        <taxon>Heteroscleromorpha</taxon>
        <taxon>Tetractinellida</taxon>
        <taxon>Astrophorina</taxon>
        <taxon>Geodiidae</taxon>
        <taxon>Geodia</taxon>
    </lineage>
</organism>
<dbReference type="InterPro" id="IPR000917">
    <property type="entry name" value="Sulfatase_N"/>
</dbReference>
<comment type="caution">
    <text evidence="7">The sequence shown here is derived from an EMBL/GenBank/DDBJ whole genome shotgun (WGS) entry which is preliminary data.</text>
</comment>
<dbReference type="AlphaFoldDB" id="A0AA35RSA5"/>
<reference evidence="7" key="1">
    <citation type="submission" date="2023-03" db="EMBL/GenBank/DDBJ databases">
        <authorList>
            <person name="Steffen K."/>
            <person name="Cardenas P."/>
        </authorList>
    </citation>
    <scope>NUCLEOTIDE SEQUENCE</scope>
</reference>
<gene>
    <name evidence="7" type="ORF">GBAR_LOCUS10053</name>
</gene>
<dbReference type="GO" id="GO:0046872">
    <property type="term" value="F:metal ion binding"/>
    <property type="evidence" value="ECO:0007669"/>
    <property type="project" value="UniProtKB-KW"/>
</dbReference>
<evidence type="ECO:0000256" key="1">
    <source>
        <dbReference type="ARBA" id="ARBA00001913"/>
    </source>
</evidence>
<dbReference type="Pfam" id="PF00884">
    <property type="entry name" value="Sulfatase"/>
    <property type="match status" value="1"/>
</dbReference>
<dbReference type="PANTHER" id="PTHR45953:SF1">
    <property type="entry name" value="IDURONATE 2-SULFATASE"/>
    <property type="match status" value="1"/>
</dbReference>
<dbReference type="GO" id="GO:0005737">
    <property type="term" value="C:cytoplasm"/>
    <property type="evidence" value="ECO:0007669"/>
    <property type="project" value="TreeGrafter"/>
</dbReference>
<evidence type="ECO:0000313" key="8">
    <source>
        <dbReference type="Proteomes" id="UP001174909"/>
    </source>
</evidence>
<comment type="cofactor">
    <cofactor evidence="1">
        <name>Ca(2+)</name>
        <dbReference type="ChEBI" id="CHEBI:29108"/>
    </cofactor>
</comment>
<evidence type="ECO:0000256" key="5">
    <source>
        <dbReference type="SAM" id="MobiDB-lite"/>
    </source>
</evidence>
<comment type="similarity">
    <text evidence="2">Belongs to the sulfatase family.</text>
</comment>
<dbReference type="Gene3D" id="3.40.720.10">
    <property type="entry name" value="Alkaline Phosphatase, subunit A"/>
    <property type="match status" value="1"/>
</dbReference>
<evidence type="ECO:0000313" key="7">
    <source>
        <dbReference type="EMBL" id="CAI8016387.1"/>
    </source>
</evidence>
<dbReference type="PANTHER" id="PTHR45953">
    <property type="entry name" value="IDURONATE 2-SULFATASE"/>
    <property type="match status" value="1"/>
</dbReference>
<feature type="domain" description="Sulfatase N-terminal" evidence="6">
    <location>
        <begin position="22"/>
        <end position="217"/>
    </location>
</feature>
<evidence type="ECO:0000256" key="3">
    <source>
        <dbReference type="ARBA" id="ARBA00022723"/>
    </source>
</evidence>
<keyword evidence="8" id="KW-1185">Reference proteome</keyword>
<dbReference type="InterPro" id="IPR017850">
    <property type="entry name" value="Alkaline_phosphatase_core_sf"/>
</dbReference>
<protein>
    <submittedName>
        <fullName evidence="7">Multifunctional alkaline phosphatase superfamily protein PehA</fullName>
    </submittedName>
</protein>